<name>A0A418ZU48_9RHOB</name>
<evidence type="ECO:0000256" key="4">
    <source>
        <dbReference type="HAMAP-Rule" id="MF_00528"/>
    </source>
</evidence>
<gene>
    <name evidence="5" type="primary">maf</name>
    <name evidence="5" type="ORF">D3P05_22560</name>
</gene>
<evidence type="ECO:0000256" key="2">
    <source>
        <dbReference type="ARBA" id="ARBA00022801"/>
    </source>
</evidence>
<comment type="catalytic activity">
    <reaction evidence="4">
        <text>dTTP + H2O = dTMP + diphosphate + H(+)</text>
        <dbReference type="Rhea" id="RHEA:28534"/>
        <dbReference type="ChEBI" id="CHEBI:15377"/>
        <dbReference type="ChEBI" id="CHEBI:15378"/>
        <dbReference type="ChEBI" id="CHEBI:33019"/>
        <dbReference type="ChEBI" id="CHEBI:37568"/>
        <dbReference type="ChEBI" id="CHEBI:63528"/>
        <dbReference type="EC" id="3.6.1.9"/>
    </reaction>
</comment>
<dbReference type="GO" id="GO:0005737">
    <property type="term" value="C:cytoplasm"/>
    <property type="evidence" value="ECO:0007669"/>
    <property type="project" value="UniProtKB-SubCell"/>
</dbReference>
<feature type="site" description="Important for substrate specificity" evidence="4">
    <location>
        <position position="75"/>
    </location>
</feature>
<dbReference type="GO" id="GO:0036221">
    <property type="term" value="F:UTP diphosphatase activity"/>
    <property type="evidence" value="ECO:0007669"/>
    <property type="project" value="RHEA"/>
</dbReference>
<evidence type="ECO:0000256" key="3">
    <source>
        <dbReference type="ARBA" id="ARBA00023080"/>
    </source>
</evidence>
<dbReference type="EMBL" id="QZEW01000166">
    <property type="protein sequence ID" value="RJL00953.1"/>
    <property type="molecule type" value="Genomic_DNA"/>
</dbReference>
<dbReference type="RefSeq" id="WP_119900997.1">
    <property type="nucleotide sequence ID" value="NZ_QNRC01000029.1"/>
</dbReference>
<comment type="caution">
    <text evidence="5">The sequence shown here is derived from an EMBL/GenBank/DDBJ whole genome shotgun (WGS) entry which is preliminary data.</text>
</comment>
<dbReference type="Proteomes" id="UP000283587">
    <property type="component" value="Unassembled WGS sequence"/>
</dbReference>
<comment type="function">
    <text evidence="4">Nucleoside triphosphate pyrophosphatase that hydrolyzes dTTP and UTP. May have a dual role in cell division arrest and in preventing the incorporation of modified nucleotides into cellular nucleic acids.</text>
</comment>
<dbReference type="HAMAP" id="MF_00528">
    <property type="entry name" value="Maf"/>
    <property type="match status" value="1"/>
</dbReference>
<feature type="site" description="Important for substrate specificity" evidence="4">
    <location>
        <position position="17"/>
    </location>
</feature>
<dbReference type="AlphaFoldDB" id="A0A418ZU48"/>
<keyword evidence="6" id="KW-1185">Reference proteome</keyword>
<keyword evidence="3 4" id="KW-0546">Nucleotide metabolism</keyword>
<comment type="similarity">
    <text evidence="4">Belongs to the Maf family. YhdE subfamily.</text>
</comment>
<comment type="catalytic activity">
    <reaction evidence="4">
        <text>UTP + H2O = UMP + diphosphate + H(+)</text>
        <dbReference type="Rhea" id="RHEA:29395"/>
        <dbReference type="ChEBI" id="CHEBI:15377"/>
        <dbReference type="ChEBI" id="CHEBI:15378"/>
        <dbReference type="ChEBI" id="CHEBI:33019"/>
        <dbReference type="ChEBI" id="CHEBI:46398"/>
        <dbReference type="ChEBI" id="CHEBI:57865"/>
        <dbReference type="EC" id="3.6.1.9"/>
    </reaction>
</comment>
<dbReference type="OrthoDB" id="9807767at2"/>
<evidence type="ECO:0000313" key="5">
    <source>
        <dbReference type="EMBL" id="RJL00953.1"/>
    </source>
</evidence>
<accession>A0A418ZU48</accession>
<dbReference type="Pfam" id="PF02545">
    <property type="entry name" value="Maf"/>
    <property type="match status" value="1"/>
</dbReference>
<keyword evidence="4" id="KW-0963">Cytoplasm</keyword>
<dbReference type="Gene3D" id="3.90.950.10">
    <property type="match status" value="1"/>
</dbReference>
<reference evidence="6" key="1">
    <citation type="submission" date="2018-09" db="EMBL/GenBank/DDBJ databases">
        <title>Paracoccus onubensis nov. sp. a moderate halophilic bacterium isolated from Gruta de las Maravillas (Aracena, Spain).</title>
        <authorList>
            <person name="Jurado V."/>
            <person name="Gutierrez-Patricio S."/>
            <person name="Gonzalez-Pimentel J.L."/>
            <person name="Miller A.Z."/>
            <person name="Laiz L."/>
            <person name="Saiz-Jimenez C."/>
        </authorList>
    </citation>
    <scope>NUCLEOTIDE SEQUENCE [LARGE SCALE GENOMIC DNA]</scope>
    <source>
        <strain evidence="6">DSM 26381</strain>
    </source>
</reference>
<dbReference type="InterPro" id="IPR003697">
    <property type="entry name" value="Maf-like"/>
</dbReference>
<dbReference type="EC" id="3.6.1.9" evidence="4"/>
<feature type="site" description="Important for substrate specificity" evidence="4">
    <location>
        <position position="157"/>
    </location>
</feature>
<dbReference type="PANTHER" id="PTHR43213:SF5">
    <property type="entry name" value="BIFUNCTIONAL DTTP_UTP PYROPHOSPHATASE_METHYLTRANSFERASE PROTEIN-RELATED"/>
    <property type="match status" value="1"/>
</dbReference>
<protein>
    <recommendedName>
        <fullName evidence="4">dTTP/UTP pyrophosphatase</fullName>
        <shortName evidence="4">dTTPase/UTPase</shortName>
        <ecNumber evidence="4">3.6.1.9</ecNumber>
    </recommendedName>
    <alternativeName>
        <fullName evidence="4">Nucleoside triphosphate pyrophosphatase</fullName>
    </alternativeName>
    <alternativeName>
        <fullName evidence="4">Nucleotide pyrophosphatase</fullName>
        <shortName evidence="4">Nucleotide PPase</shortName>
    </alternativeName>
</protein>
<organism evidence="5 6">
    <name type="scientific">Paracoccus siganidrum</name>
    <dbReference type="NCBI Taxonomy" id="1276757"/>
    <lineage>
        <taxon>Bacteria</taxon>
        <taxon>Pseudomonadati</taxon>
        <taxon>Pseudomonadota</taxon>
        <taxon>Alphaproteobacteria</taxon>
        <taxon>Rhodobacterales</taxon>
        <taxon>Paracoccaceae</taxon>
        <taxon>Paracoccus</taxon>
    </lineage>
</organism>
<dbReference type="GO" id="GO:0009117">
    <property type="term" value="P:nucleotide metabolic process"/>
    <property type="evidence" value="ECO:0007669"/>
    <property type="project" value="UniProtKB-KW"/>
</dbReference>
<comment type="caution">
    <text evidence="4">Lacks conserved residue(s) required for the propagation of feature annotation.</text>
</comment>
<dbReference type="InterPro" id="IPR029001">
    <property type="entry name" value="ITPase-like_fam"/>
</dbReference>
<proteinExistence type="inferred from homology"/>
<evidence type="ECO:0000313" key="6">
    <source>
        <dbReference type="Proteomes" id="UP000283587"/>
    </source>
</evidence>
<dbReference type="SUPFAM" id="SSF52972">
    <property type="entry name" value="ITPase-like"/>
    <property type="match status" value="1"/>
</dbReference>
<dbReference type="NCBIfam" id="TIGR00172">
    <property type="entry name" value="maf"/>
    <property type="match status" value="1"/>
</dbReference>
<evidence type="ECO:0000256" key="1">
    <source>
        <dbReference type="ARBA" id="ARBA00001968"/>
    </source>
</evidence>
<dbReference type="PANTHER" id="PTHR43213">
    <property type="entry name" value="BIFUNCTIONAL DTTP/UTP PYROPHOSPHATASE/METHYLTRANSFERASE PROTEIN-RELATED"/>
    <property type="match status" value="1"/>
</dbReference>
<dbReference type="PIRSF" id="PIRSF006305">
    <property type="entry name" value="Maf"/>
    <property type="match status" value="1"/>
</dbReference>
<dbReference type="GO" id="GO:0036218">
    <property type="term" value="F:dTTP diphosphatase activity"/>
    <property type="evidence" value="ECO:0007669"/>
    <property type="project" value="RHEA"/>
</dbReference>
<feature type="active site" description="Proton acceptor" evidence="4">
    <location>
        <position position="74"/>
    </location>
</feature>
<comment type="cofactor">
    <cofactor evidence="1 4">
        <name>a divalent metal cation</name>
        <dbReference type="ChEBI" id="CHEBI:60240"/>
    </cofactor>
</comment>
<sequence length="196" mass="20865">MTQTAPPRLILGSASPRRLELLAQIGLCPDALRPADIDETPQKAETPRDYVRRMALEKAEAIPLAEDEALLTADTTVAVGRRILGKPADRDEAAAFMRLMSGRRHRVLTAIALRHGGRSRVRLVETQVRMRPIDAAALDAYLDAGDWQGKAGGYAIQGAAAAFIPWIQGSFSAVVGLPLSETAAMLAAIGITGGTT</sequence>
<dbReference type="CDD" id="cd00555">
    <property type="entry name" value="Maf"/>
    <property type="match status" value="1"/>
</dbReference>
<keyword evidence="2 4" id="KW-0378">Hydrolase</keyword>
<comment type="subcellular location">
    <subcellularLocation>
        <location evidence="4">Cytoplasm</location>
    </subcellularLocation>
</comment>